<evidence type="ECO:0000313" key="4">
    <source>
        <dbReference type="Proteomes" id="UP000760494"/>
    </source>
</evidence>
<feature type="compositionally biased region" description="Basic and acidic residues" evidence="1">
    <location>
        <begin position="32"/>
        <end position="43"/>
    </location>
</feature>
<feature type="region of interest" description="Disordered" evidence="1">
    <location>
        <begin position="21"/>
        <end position="56"/>
    </location>
</feature>
<dbReference type="EMBL" id="CABFJX010000001">
    <property type="protein sequence ID" value="VTT55243.1"/>
    <property type="molecule type" value="Genomic_DNA"/>
</dbReference>
<proteinExistence type="predicted"/>
<feature type="region of interest" description="Disordered" evidence="1">
    <location>
        <begin position="274"/>
        <end position="298"/>
    </location>
</feature>
<comment type="caution">
    <text evidence="3">The sequence shown here is derived from an EMBL/GenBank/DDBJ whole genome shotgun (WGS) entry which is preliminary data.</text>
</comment>
<dbReference type="Proteomes" id="UP000760494">
    <property type="component" value="Unassembled WGS sequence"/>
</dbReference>
<gene>
    <name evidence="3" type="ORF">C2S_134</name>
</gene>
<feature type="signal peptide" evidence="2">
    <location>
        <begin position="1"/>
        <end position="19"/>
    </location>
</feature>
<feature type="region of interest" description="Disordered" evidence="1">
    <location>
        <begin position="422"/>
        <end position="453"/>
    </location>
</feature>
<name>A0A9Q9R977_FUSFU</name>
<evidence type="ECO:0000256" key="2">
    <source>
        <dbReference type="SAM" id="SignalP"/>
    </source>
</evidence>
<evidence type="ECO:0000256" key="1">
    <source>
        <dbReference type="SAM" id="MobiDB-lite"/>
    </source>
</evidence>
<feature type="chain" id="PRO_5040264198" evidence="2">
    <location>
        <begin position="20"/>
        <end position="453"/>
    </location>
</feature>
<organism evidence="3 4">
    <name type="scientific">Fusarium fujikuroi</name>
    <name type="common">Bakanae and foot rot disease fungus</name>
    <name type="synonym">Gibberella fujikuroi</name>
    <dbReference type="NCBI Taxonomy" id="5127"/>
    <lineage>
        <taxon>Eukaryota</taxon>
        <taxon>Fungi</taxon>
        <taxon>Dikarya</taxon>
        <taxon>Ascomycota</taxon>
        <taxon>Pezizomycotina</taxon>
        <taxon>Sordariomycetes</taxon>
        <taxon>Hypocreomycetidae</taxon>
        <taxon>Hypocreales</taxon>
        <taxon>Nectriaceae</taxon>
        <taxon>Fusarium</taxon>
        <taxon>Fusarium fujikuroi species complex</taxon>
    </lineage>
</organism>
<evidence type="ECO:0000313" key="3">
    <source>
        <dbReference type="EMBL" id="VTT55243.1"/>
    </source>
</evidence>
<feature type="region of interest" description="Disordered" evidence="1">
    <location>
        <begin position="351"/>
        <end position="388"/>
    </location>
</feature>
<keyword evidence="2" id="KW-0732">Signal</keyword>
<protein>
    <submittedName>
        <fullName evidence="3">Uncharacterized protein</fullName>
    </submittedName>
</protein>
<sequence>MKLALVLPILSLAAPIACRRKPETWPPGLPGDDMKHLGTDKYIRPPPGWKAPSEKEKKAREEWIAVHRSVTEALEDFMFETTRPKARDEEQLNLGMLSVQVATTRAADGILTLEGPYIAEKCEKAMMALDAPTLACSDALGKEDKERLAENIRDLRLMFTVYDYNFSQRCVNEEMTAERYAGIDEYCRSKGLHSSDIESGYASFANGFSYFVMSVTMHHLLSGVGGSCESTERVNSVARRDSSISLEESAYTRDNPEPTRTPLVPLEGQKVEDCHDPDTEHGCTLPMPSPSSSPSVGTPIDVYLRCGESLEARLTRLDAILSQGRQTSEPENISLSPEASSWDVVNTPQTLEPKVPSTPVLQPTQLPKATDLQPKTTDPDVEVEDKISVDPKTMSDLLLSDASQMASDNTEYKEALIEYRNSAKRSGRKERARVHKGPKQRNLKNRITKSKSV</sequence>
<dbReference type="AlphaFoldDB" id="A0A9Q9R977"/>
<accession>A0A9Q9R977</accession>
<reference evidence="3" key="1">
    <citation type="submission" date="2019-05" db="EMBL/GenBank/DDBJ databases">
        <authorList>
            <person name="Piombo E."/>
        </authorList>
    </citation>
    <scope>NUCLEOTIDE SEQUENCE</scope>
    <source>
        <strain evidence="3">C2S</strain>
    </source>
</reference>